<dbReference type="InterPro" id="IPR051465">
    <property type="entry name" value="Cell_Envelope_Struct_Comp"/>
</dbReference>
<feature type="signal peptide" evidence="1">
    <location>
        <begin position="1"/>
        <end position="26"/>
    </location>
</feature>
<sequence>MKKNFLAVVAAGLMLAVNAPSIAVFAEEQPVFADVPSGHWAYGAVQQLAKAGIVSGDQGRFNGTYNITRYEMAVMVANAMTKLEQADASQKALIEKLAVEFNGDLNKLGARMDKVEKRVAKVEEKAKVNFYFDNRLEGVATSLGKGDGGAWLTNGDIKDSTQFMERIRLYLNVPVGDRWQWDARLVQAKWNLKSTTAESPRFDRFWLTGKNIAGGTVEMGKMMLYPGKGAFYGNTGDTEGIYYTKKLDKLTVRLANAHASSQNINLAEATYRPDKKTDFGVYALKNDFSDAVRDIDLRVINGAFEIPDSGGLALSFEAAKNYGEGAAYNGKTGYFVALQSRYKATNYMPALYTSMVNPNQVGDHGWGLSYRHMPSGVAGYANRGAFSWVPLTQDTGGSWQNTFDGVNAWRFDYVWVPWKNVQLTLTAENVKSIQNDWTNNNFQTTFNYFF</sequence>
<dbReference type="RefSeq" id="WP_176215473.1">
    <property type="nucleotide sequence ID" value="NZ_CP155572.1"/>
</dbReference>
<keyword evidence="4" id="KW-1185">Reference proteome</keyword>
<evidence type="ECO:0000256" key="1">
    <source>
        <dbReference type="SAM" id="SignalP"/>
    </source>
</evidence>
<dbReference type="PANTHER" id="PTHR43308:SF1">
    <property type="entry name" value="OUTER MEMBRANE PROTEIN ALPHA"/>
    <property type="match status" value="1"/>
</dbReference>
<dbReference type="STRING" id="112901.SAMN04488500_10734"/>
<feature type="domain" description="SLH" evidence="2">
    <location>
        <begin position="28"/>
        <end position="90"/>
    </location>
</feature>
<dbReference type="PROSITE" id="PS51272">
    <property type="entry name" value="SLH"/>
    <property type="match status" value="1"/>
</dbReference>
<dbReference type="Pfam" id="PF00395">
    <property type="entry name" value="SLH"/>
    <property type="match status" value="1"/>
</dbReference>
<evidence type="ECO:0000259" key="2">
    <source>
        <dbReference type="PROSITE" id="PS51272"/>
    </source>
</evidence>
<gene>
    <name evidence="3" type="ORF">SAMN04488500_10734</name>
</gene>
<dbReference type="InterPro" id="IPR001119">
    <property type="entry name" value="SLH_dom"/>
</dbReference>
<dbReference type="Proteomes" id="UP000192738">
    <property type="component" value="Unassembled WGS sequence"/>
</dbReference>
<name>A0A1W2BBE7_9FIRM</name>
<evidence type="ECO:0000313" key="4">
    <source>
        <dbReference type="Proteomes" id="UP000192738"/>
    </source>
</evidence>
<evidence type="ECO:0000313" key="3">
    <source>
        <dbReference type="EMBL" id="SMC70141.1"/>
    </source>
</evidence>
<feature type="chain" id="PRO_5012800142" evidence="1">
    <location>
        <begin position="27"/>
        <end position="450"/>
    </location>
</feature>
<dbReference type="PANTHER" id="PTHR43308">
    <property type="entry name" value="OUTER MEMBRANE PROTEIN ALPHA-RELATED"/>
    <property type="match status" value="1"/>
</dbReference>
<reference evidence="3 4" key="1">
    <citation type="submission" date="2017-04" db="EMBL/GenBank/DDBJ databases">
        <authorList>
            <person name="Afonso C.L."/>
            <person name="Miller P.J."/>
            <person name="Scott M.A."/>
            <person name="Spackman E."/>
            <person name="Goraichik I."/>
            <person name="Dimitrov K.M."/>
            <person name="Suarez D.L."/>
            <person name="Swayne D.E."/>
        </authorList>
    </citation>
    <scope>NUCLEOTIDE SEQUENCE [LARGE SCALE GENOMIC DNA]</scope>
    <source>
        <strain evidence="3 4">DSM 5090</strain>
    </source>
</reference>
<accession>A0A1W2BBE7</accession>
<protein>
    <submittedName>
        <fullName evidence="3">S-layer homology domain-containing protein</fullName>
    </submittedName>
</protein>
<dbReference type="EMBL" id="FWXI01000007">
    <property type="protein sequence ID" value="SMC70141.1"/>
    <property type="molecule type" value="Genomic_DNA"/>
</dbReference>
<dbReference type="AlphaFoldDB" id="A0A1W2BBE7"/>
<proteinExistence type="predicted"/>
<organism evidence="3 4">
    <name type="scientific">Sporomusa malonica</name>
    <dbReference type="NCBI Taxonomy" id="112901"/>
    <lineage>
        <taxon>Bacteria</taxon>
        <taxon>Bacillati</taxon>
        <taxon>Bacillota</taxon>
        <taxon>Negativicutes</taxon>
        <taxon>Selenomonadales</taxon>
        <taxon>Sporomusaceae</taxon>
        <taxon>Sporomusa</taxon>
    </lineage>
</organism>
<keyword evidence="1" id="KW-0732">Signal</keyword>